<gene>
    <name evidence="2" type="ORF">GCM10011610_55450</name>
</gene>
<evidence type="ECO:0000259" key="1">
    <source>
        <dbReference type="Pfam" id="PF04073"/>
    </source>
</evidence>
<reference evidence="3" key="1">
    <citation type="journal article" date="2019" name="Int. J. Syst. Evol. Microbiol.">
        <title>The Global Catalogue of Microorganisms (GCM) 10K type strain sequencing project: providing services to taxonomists for standard genome sequencing and annotation.</title>
        <authorList>
            <consortium name="The Broad Institute Genomics Platform"/>
            <consortium name="The Broad Institute Genome Sequencing Center for Infectious Disease"/>
            <person name="Wu L."/>
            <person name="Ma J."/>
        </authorList>
    </citation>
    <scope>NUCLEOTIDE SEQUENCE [LARGE SCALE GENOMIC DNA]</scope>
    <source>
        <strain evidence="3">CGMCC 4.7329</strain>
    </source>
</reference>
<dbReference type="Pfam" id="PF04073">
    <property type="entry name" value="tRNA_edit"/>
    <property type="match status" value="1"/>
</dbReference>
<dbReference type="EMBL" id="BMNE01000007">
    <property type="protein sequence ID" value="GGN93496.1"/>
    <property type="molecule type" value="Genomic_DNA"/>
</dbReference>
<accession>A0ABQ2KUQ7</accession>
<protein>
    <submittedName>
        <fullName evidence="2">Deacylase</fullName>
    </submittedName>
</protein>
<sequence>MAMSPTVHTCLQDAGVEYETVRHPHSHSSPETARTAAIPGDRLAKTVLLEDDQGYVGAVLPSTHHLRMPKLWDHTGRRLSFAQESEIREVFKDCEVGAIPAVCTAYGMTTLLDESLSAQPDIYFEAGDHETLIHMRTEQFLRLMEHAQRGRFS</sequence>
<dbReference type="InterPro" id="IPR036754">
    <property type="entry name" value="YbaK/aa-tRNA-synt-asso_dom_sf"/>
</dbReference>
<name>A0ABQ2KUQ7_9NOCA</name>
<comment type="caution">
    <text evidence="2">The sequence shown here is derived from an EMBL/GenBank/DDBJ whole genome shotgun (WGS) entry which is preliminary data.</text>
</comment>
<organism evidence="2 3">
    <name type="scientific">Nocardia rhizosphaerihabitans</name>
    <dbReference type="NCBI Taxonomy" id="1691570"/>
    <lineage>
        <taxon>Bacteria</taxon>
        <taxon>Bacillati</taxon>
        <taxon>Actinomycetota</taxon>
        <taxon>Actinomycetes</taxon>
        <taxon>Mycobacteriales</taxon>
        <taxon>Nocardiaceae</taxon>
        <taxon>Nocardia</taxon>
    </lineage>
</organism>
<keyword evidence="3" id="KW-1185">Reference proteome</keyword>
<dbReference type="InterPro" id="IPR007214">
    <property type="entry name" value="YbaK/aa-tRNA-synth-assoc-dom"/>
</dbReference>
<feature type="domain" description="YbaK/aminoacyl-tRNA synthetase-associated" evidence="1">
    <location>
        <begin position="23"/>
        <end position="143"/>
    </location>
</feature>
<dbReference type="Gene3D" id="3.90.960.10">
    <property type="entry name" value="YbaK/aminoacyl-tRNA synthetase-associated domain"/>
    <property type="match status" value="1"/>
</dbReference>
<evidence type="ECO:0000313" key="3">
    <source>
        <dbReference type="Proteomes" id="UP000658127"/>
    </source>
</evidence>
<evidence type="ECO:0000313" key="2">
    <source>
        <dbReference type="EMBL" id="GGN93496.1"/>
    </source>
</evidence>
<proteinExistence type="predicted"/>
<dbReference type="CDD" id="cd04332">
    <property type="entry name" value="YbaK_like"/>
    <property type="match status" value="1"/>
</dbReference>
<dbReference type="Proteomes" id="UP000658127">
    <property type="component" value="Unassembled WGS sequence"/>
</dbReference>
<dbReference type="SUPFAM" id="SSF55826">
    <property type="entry name" value="YbaK/ProRS associated domain"/>
    <property type="match status" value="1"/>
</dbReference>